<feature type="domain" description="tRNA/rRNA methyltransferase SpoU type" evidence="4">
    <location>
        <begin position="117"/>
        <end position="256"/>
    </location>
</feature>
<organism evidence="6 7">
    <name type="scientific">Chlamydia serpentis</name>
    <dbReference type="NCBI Taxonomy" id="1967782"/>
    <lineage>
        <taxon>Bacteria</taxon>
        <taxon>Pseudomonadati</taxon>
        <taxon>Chlamydiota</taxon>
        <taxon>Chlamydiia</taxon>
        <taxon>Chlamydiales</taxon>
        <taxon>Chlamydiaceae</taxon>
        <taxon>Chlamydia/Chlamydophila group</taxon>
        <taxon>Chlamydia</taxon>
    </lineage>
</organism>
<comment type="similarity">
    <text evidence="1">Belongs to the class IV-like SAM-binding methyltransferase superfamily. RNA methyltransferase TrmH family.</text>
</comment>
<sequence length="265" mass="30209">MECIGKHNFRVKEALSLKRSRCRKSSWFLVEGTREIQKALHAGYICQHVFCGTHLVEKEKEFLNKLKKDSIEVLYCLDSTLAQLSFKEHYDNFIAVMQKKIWSREDFLTQRRNIQPFYLIIEQIEKPGNLGAILRIADGAGVDGVILCDPVVDLYNPNVVRSSLGAVFSLPILSLFITEVQELLKQEGWQVFVTSPQAEQLYFSKNYRGATALVFGSEKDGLTKNWFCEDFLKIALPMCGESDSLNLSASVAAVAYEVVRQRWLN</sequence>
<evidence type="ECO:0000313" key="6">
    <source>
        <dbReference type="EMBL" id="SPN73649.1"/>
    </source>
</evidence>
<dbReference type="EMBL" id="LT993738">
    <property type="protein sequence ID" value="SPN73649.1"/>
    <property type="molecule type" value="Genomic_DNA"/>
</dbReference>
<evidence type="ECO:0000256" key="2">
    <source>
        <dbReference type="ARBA" id="ARBA00022603"/>
    </source>
</evidence>
<dbReference type="InterPro" id="IPR029026">
    <property type="entry name" value="tRNA_m1G_MTases_N"/>
</dbReference>
<evidence type="ECO:0000256" key="3">
    <source>
        <dbReference type="ARBA" id="ARBA00022679"/>
    </source>
</evidence>
<dbReference type="SUPFAM" id="SSF75217">
    <property type="entry name" value="alpha/beta knot"/>
    <property type="match status" value="1"/>
</dbReference>
<dbReference type="PANTHER" id="PTHR43191">
    <property type="entry name" value="RRNA METHYLTRANSFERASE 3"/>
    <property type="match status" value="1"/>
</dbReference>
<dbReference type="Gene3D" id="3.30.1330.30">
    <property type="match status" value="1"/>
</dbReference>
<feature type="domain" description="MRM3-like substrate binding" evidence="5">
    <location>
        <begin position="8"/>
        <end position="95"/>
    </location>
</feature>
<dbReference type="InterPro" id="IPR053888">
    <property type="entry name" value="MRM3-like_sub_bind"/>
</dbReference>
<evidence type="ECO:0000259" key="5">
    <source>
        <dbReference type="Pfam" id="PF22435"/>
    </source>
</evidence>
<dbReference type="RefSeq" id="WP_108896606.1">
    <property type="nucleotide sequence ID" value="NZ_LT993738.1"/>
</dbReference>
<dbReference type="GO" id="GO:0008173">
    <property type="term" value="F:RNA methyltransferase activity"/>
    <property type="evidence" value="ECO:0007669"/>
    <property type="project" value="InterPro"/>
</dbReference>
<dbReference type="GO" id="GO:0006396">
    <property type="term" value="P:RNA processing"/>
    <property type="evidence" value="ECO:0007669"/>
    <property type="project" value="InterPro"/>
</dbReference>
<dbReference type="OrthoDB" id="9785673at2"/>
<dbReference type="Gene3D" id="3.40.1280.10">
    <property type="match status" value="1"/>
</dbReference>
<gene>
    <name evidence="6" type="primary">rlmB</name>
    <name evidence="6" type="ORF">C10C_0486</name>
</gene>
<dbReference type="CDD" id="cd18104">
    <property type="entry name" value="SpoU-like_RNA-MTase"/>
    <property type="match status" value="1"/>
</dbReference>
<dbReference type="Pfam" id="PF00588">
    <property type="entry name" value="SpoU_methylase"/>
    <property type="match status" value="1"/>
</dbReference>
<dbReference type="GO" id="GO:0003723">
    <property type="term" value="F:RNA binding"/>
    <property type="evidence" value="ECO:0007669"/>
    <property type="project" value="InterPro"/>
</dbReference>
<dbReference type="PANTHER" id="PTHR43191:SF2">
    <property type="entry name" value="RRNA METHYLTRANSFERASE 3, MITOCHONDRIAL"/>
    <property type="match status" value="1"/>
</dbReference>
<dbReference type="InterPro" id="IPR029028">
    <property type="entry name" value="Alpha/beta_knot_MTases"/>
</dbReference>
<reference evidence="7" key="1">
    <citation type="submission" date="2017-11" db="EMBL/GenBank/DDBJ databases">
        <authorList>
            <person name="Seth-Smith MB H."/>
        </authorList>
    </citation>
    <scope>NUCLEOTIDE SEQUENCE [LARGE SCALE GENOMIC DNA]</scope>
</reference>
<dbReference type="InterPro" id="IPR051259">
    <property type="entry name" value="rRNA_Methyltransferase"/>
</dbReference>
<evidence type="ECO:0000313" key="7">
    <source>
        <dbReference type="Proteomes" id="UP000244926"/>
    </source>
</evidence>
<dbReference type="GO" id="GO:0032259">
    <property type="term" value="P:methylation"/>
    <property type="evidence" value="ECO:0007669"/>
    <property type="project" value="UniProtKB-KW"/>
</dbReference>
<accession>A0A2R8FB52</accession>
<protein>
    <submittedName>
        <fullName evidence="6">23S rRNA (Guanosine-2'-O-)-methyltransferase RlmB,23S rRNA (Guanosine-2'-O-)-methyltransferase,RNA methyltransferase, TrmH family, group 3,SpoU rRNA Methylase family</fullName>
    </submittedName>
</protein>
<keyword evidence="3 6" id="KW-0808">Transferase</keyword>
<name>A0A2R8FB52_9CHLA</name>
<dbReference type="InterPro" id="IPR029064">
    <property type="entry name" value="Ribosomal_eL30-like_sf"/>
</dbReference>
<dbReference type="KEGG" id="csee:C10C_0486"/>
<dbReference type="AlphaFoldDB" id="A0A2R8FB52"/>
<dbReference type="InterPro" id="IPR001537">
    <property type="entry name" value="SpoU_MeTrfase"/>
</dbReference>
<keyword evidence="2 6" id="KW-0489">Methyltransferase</keyword>
<keyword evidence="7" id="KW-1185">Reference proteome</keyword>
<proteinExistence type="inferred from homology"/>
<dbReference type="SUPFAM" id="SSF55315">
    <property type="entry name" value="L30e-like"/>
    <property type="match status" value="1"/>
</dbReference>
<dbReference type="Proteomes" id="UP000244926">
    <property type="component" value="Chromosome I"/>
</dbReference>
<evidence type="ECO:0000259" key="4">
    <source>
        <dbReference type="Pfam" id="PF00588"/>
    </source>
</evidence>
<evidence type="ECO:0000256" key="1">
    <source>
        <dbReference type="ARBA" id="ARBA00007228"/>
    </source>
</evidence>
<dbReference type="Pfam" id="PF22435">
    <property type="entry name" value="MRM3-like_sub_bind"/>
    <property type="match status" value="1"/>
</dbReference>